<feature type="non-terminal residue" evidence="2">
    <location>
        <position position="1"/>
    </location>
</feature>
<evidence type="ECO:0000313" key="3">
    <source>
        <dbReference type="Proteomes" id="UP000554482"/>
    </source>
</evidence>
<proteinExistence type="predicted"/>
<sequence length="134" mass="14836">KVTFILHFFLIQSVAAHPDTRQLFLNAHIPLYLYPFLYTTCNSKPFDYLRLTSLGVIGALVKENDADAVSFLLSTEIVPLCLRSMEVGSQLSKNSTSSELAGVNAQCLDEAHRGPGSKALTFNSQMYIAWSMDC</sequence>
<comment type="caution">
    <text evidence="2">The sequence shown here is derived from an EMBL/GenBank/DDBJ whole genome shotgun (WGS) entry which is preliminary data.</text>
</comment>
<keyword evidence="3" id="KW-1185">Reference proteome</keyword>
<dbReference type="InterPro" id="IPR011989">
    <property type="entry name" value="ARM-like"/>
</dbReference>
<dbReference type="Gene3D" id="1.25.10.10">
    <property type="entry name" value="Leucine-rich Repeat Variant"/>
    <property type="match status" value="1"/>
</dbReference>
<dbReference type="Pfam" id="PF04078">
    <property type="entry name" value="Rcd1"/>
    <property type="match status" value="1"/>
</dbReference>
<reference evidence="2 3" key="1">
    <citation type="submission" date="2020-06" db="EMBL/GenBank/DDBJ databases">
        <title>Transcriptomic and genomic resources for Thalictrum thalictroides and T. hernandezii: Facilitating candidate gene discovery in an emerging model plant lineage.</title>
        <authorList>
            <person name="Arias T."/>
            <person name="Riano-Pachon D.M."/>
            <person name="Di Stilio V.S."/>
        </authorList>
    </citation>
    <scope>NUCLEOTIDE SEQUENCE [LARGE SCALE GENOMIC DNA]</scope>
    <source>
        <strain evidence="3">cv. WT478/WT964</strain>
        <tissue evidence="2">Leaves</tissue>
    </source>
</reference>
<name>A0A7J6W5M1_THATH</name>
<protein>
    <submittedName>
        <fullName evidence="2">Cell differentiation rcd1</fullName>
    </submittedName>
</protein>
<dbReference type="InterPro" id="IPR007216">
    <property type="entry name" value="CNOT9"/>
</dbReference>
<dbReference type="OrthoDB" id="1183224at2759"/>
<dbReference type="GO" id="GO:0030014">
    <property type="term" value="C:CCR4-NOT complex"/>
    <property type="evidence" value="ECO:0007669"/>
    <property type="project" value="InterPro"/>
</dbReference>
<dbReference type="Proteomes" id="UP000554482">
    <property type="component" value="Unassembled WGS sequence"/>
</dbReference>
<dbReference type="AlphaFoldDB" id="A0A7J6W5M1"/>
<accession>A0A7J6W5M1</accession>
<feature type="signal peptide" evidence="1">
    <location>
        <begin position="1"/>
        <end position="16"/>
    </location>
</feature>
<organism evidence="2 3">
    <name type="scientific">Thalictrum thalictroides</name>
    <name type="common">Rue-anemone</name>
    <name type="synonym">Anemone thalictroides</name>
    <dbReference type="NCBI Taxonomy" id="46969"/>
    <lineage>
        <taxon>Eukaryota</taxon>
        <taxon>Viridiplantae</taxon>
        <taxon>Streptophyta</taxon>
        <taxon>Embryophyta</taxon>
        <taxon>Tracheophyta</taxon>
        <taxon>Spermatophyta</taxon>
        <taxon>Magnoliopsida</taxon>
        <taxon>Ranunculales</taxon>
        <taxon>Ranunculaceae</taxon>
        <taxon>Thalictroideae</taxon>
        <taxon>Thalictrum</taxon>
    </lineage>
</organism>
<dbReference type="GO" id="GO:0006402">
    <property type="term" value="P:mRNA catabolic process"/>
    <property type="evidence" value="ECO:0007669"/>
    <property type="project" value="InterPro"/>
</dbReference>
<evidence type="ECO:0000313" key="2">
    <source>
        <dbReference type="EMBL" id="KAF5192491.1"/>
    </source>
</evidence>
<gene>
    <name evidence="2" type="ORF">FRX31_017923</name>
</gene>
<keyword evidence="1" id="KW-0732">Signal</keyword>
<dbReference type="PANTHER" id="PTHR12262">
    <property type="entry name" value="CCR4-NOT TRANSCRIPTION COMPLEX SUBUNIT 9"/>
    <property type="match status" value="1"/>
</dbReference>
<dbReference type="EMBL" id="JABWDY010021264">
    <property type="protein sequence ID" value="KAF5192491.1"/>
    <property type="molecule type" value="Genomic_DNA"/>
</dbReference>
<evidence type="ECO:0000256" key="1">
    <source>
        <dbReference type="SAM" id="SignalP"/>
    </source>
</evidence>
<feature type="chain" id="PRO_5029863562" evidence="1">
    <location>
        <begin position="17"/>
        <end position="134"/>
    </location>
</feature>